<evidence type="ECO:0000313" key="2">
    <source>
        <dbReference type="EMBL" id="KAL0355556.1"/>
    </source>
</evidence>
<evidence type="ECO:0000256" key="1">
    <source>
        <dbReference type="SAM" id="MobiDB-lite"/>
    </source>
</evidence>
<sequence>MEVSEEVLRKGDSATRSVTLGGRDAGGGAAGVEPITPGSRGAPVITCRA</sequence>
<accession>A0AAW2PM07</accession>
<dbReference type="AlphaFoldDB" id="A0AAW2PM07"/>
<name>A0AAW2PM07_SESRA</name>
<reference evidence="2" key="1">
    <citation type="submission" date="2020-06" db="EMBL/GenBank/DDBJ databases">
        <authorList>
            <person name="Li T."/>
            <person name="Hu X."/>
            <person name="Zhang T."/>
            <person name="Song X."/>
            <person name="Zhang H."/>
            <person name="Dai N."/>
            <person name="Sheng W."/>
            <person name="Hou X."/>
            <person name="Wei L."/>
        </authorList>
    </citation>
    <scope>NUCLEOTIDE SEQUENCE</scope>
    <source>
        <strain evidence="2">G02</strain>
        <tissue evidence="2">Leaf</tissue>
    </source>
</reference>
<feature type="compositionally biased region" description="Basic and acidic residues" evidence="1">
    <location>
        <begin position="1"/>
        <end position="13"/>
    </location>
</feature>
<gene>
    <name evidence="2" type="ORF">Sradi_4002500</name>
</gene>
<feature type="region of interest" description="Disordered" evidence="1">
    <location>
        <begin position="1"/>
        <end position="49"/>
    </location>
</feature>
<organism evidence="2">
    <name type="scientific">Sesamum radiatum</name>
    <name type="common">Black benniseed</name>
    <dbReference type="NCBI Taxonomy" id="300843"/>
    <lineage>
        <taxon>Eukaryota</taxon>
        <taxon>Viridiplantae</taxon>
        <taxon>Streptophyta</taxon>
        <taxon>Embryophyta</taxon>
        <taxon>Tracheophyta</taxon>
        <taxon>Spermatophyta</taxon>
        <taxon>Magnoliopsida</taxon>
        <taxon>eudicotyledons</taxon>
        <taxon>Gunneridae</taxon>
        <taxon>Pentapetalae</taxon>
        <taxon>asterids</taxon>
        <taxon>lamiids</taxon>
        <taxon>Lamiales</taxon>
        <taxon>Pedaliaceae</taxon>
        <taxon>Sesamum</taxon>
    </lineage>
</organism>
<comment type="caution">
    <text evidence="2">The sequence shown here is derived from an EMBL/GenBank/DDBJ whole genome shotgun (WGS) entry which is preliminary data.</text>
</comment>
<reference evidence="2" key="2">
    <citation type="journal article" date="2024" name="Plant">
        <title>Genomic evolution and insights into agronomic trait innovations of Sesamum species.</title>
        <authorList>
            <person name="Miao H."/>
            <person name="Wang L."/>
            <person name="Qu L."/>
            <person name="Liu H."/>
            <person name="Sun Y."/>
            <person name="Le M."/>
            <person name="Wang Q."/>
            <person name="Wei S."/>
            <person name="Zheng Y."/>
            <person name="Lin W."/>
            <person name="Duan Y."/>
            <person name="Cao H."/>
            <person name="Xiong S."/>
            <person name="Wang X."/>
            <person name="Wei L."/>
            <person name="Li C."/>
            <person name="Ma Q."/>
            <person name="Ju M."/>
            <person name="Zhao R."/>
            <person name="Li G."/>
            <person name="Mu C."/>
            <person name="Tian Q."/>
            <person name="Mei H."/>
            <person name="Zhang T."/>
            <person name="Gao T."/>
            <person name="Zhang H."/>
        </authorList>
    </citation>
    <scope>NUCLEOTIDE SEQUENCE</scope>
    <source>
        <strain evidence="2">G02</strain>
    </source>
</reference>
<protein>
    <submittedName>
        <fullName evidence="2">Uncharacterized protein</fullName>
    </submittedName>
</protein>
<dbReference type="EMBL" id="JACGWJ010000017">
    <property type="protein sequence ID" value="KAL0355556.1"/>
    <property type="molecule type" value="Genomic_DNA"/>
</dbReference>
<proteinExistence type="predicted"/>